<gene>
    <name evidence="4" type="ORF">E6O51_04450</name>
</gene>
<comment type="caution">
    <text evidence="4">The sequence shown here is derived from an EMBL/GenBank/DDBJ whole genome shotgun (WGS) entry which is preliminary data.</text>
</comment>
<dbReference type="PANTHER" id="PTHR32332">
    <property type="entry name" value="2-NITROPROPANE DIOXYGENASE"/>
    <property type="match status" value="1"/>
</dbReference>
<evidence type="ECO:0000256" key="1">
    <source>
        <dbReference type="ARBA" id="ARBA00022630"/>
    </source>
</evidence>
<dbReference type="RefSeq" id="WP_136383775.1">
    <property type="nucleotide sequence ID" value="NZ_SSOD01000003.1"/>
</dbReference>
<keyword evidence="5" id="KW-1185">Reference proteome</keyword>
<dbReference type="PANTHER" id="PTHR32332:SF18">
    <property type="entry name" value="2-NITROPROPANE DIOXYGENASE"/>
    <property type="match status" value="1"/>
</dbReference>
<proteinExistence type="predicted"/>
<evidence type="ECO:0000256" key="3">
    <source>
        <dbReference type="ARBA" id="ARBA00023002"/>
    </source>
</evidence>
<keyword evidence="2" id="KW-0288">FMN</keyword>
<protein>
    <submittedName>
        <fullName evidence="4">Nitronate monooxygenase</fullName>
    </submittedName>
</protein>
<keyword evidence="1" id="KW-0285">Flavoprotein</keyword>
<name>A0A4S4AU84_9RHOO</name>
<dbReference type="Pfam" id="PF03060">
    <property type="entry name" value="NMO"/>
    <property type="match status" value="1"/>
</dbReference>
<dbReference type="SUPFAM" id="SSF51412">
    <property type="entry name" value="Inosine monophosphate dehydrogenase (IMPDH)"/>
    <property type="match status" value="1"/>
</dbReference>
<dbReference type="CDD" id="cd04730">
    <property type="entry name" value="NPD_like"/>
    <property type="match status" value="1"/>
</dbReference>
<dbReference type="Proteomes" id="UP000307956">
    <property type="component" value="Unassembled WGS sequence"/>
</dbReference>
<reference evidence="4 5" key="1">
    <citation type="submission" date="2019-04" db="EMBL/GenBank/DDBJ databases">
        <title>Azoarcus rhizosphaerae sp. nov. isolated from rhizosphere of Ficus religiosa.</title>
        <authorList>
            <person name="Lin S.-Y."/>
            <person name="Hameed A."/>
            <person name="Hsu Y.-H."/>
            <person name="Young C.-C."/>
        </authorList>
    </citation>
    <scope>NUCLEOTIDE SEQUENCE [LARGE SCALE GENOMIC DNA]</scope>
    <source>
        <strain evidence="4 5">CC-YHH848</strain>
    </source>
</reference>
<dbReference type="EMBL" id="SSOD01000003">
    <property type="protein sequence ID" value="THF63324.1"/>
    <property type="molecule type" value="Genomic_DNA"/>
</dbReference>
<accession>A0A4S4AU84</accession>
<evidence type="ECO:0000313" key="5">
    <source>
        <dbReference type="Proteomes" id="UP000307956"/>
    </source>
</evidence>
<dbReference type="InterPro" id="IPR013785">
    <property type="entry name" value="Aldolase_TIM"/>
</dbReference>
<keyword evidence="3" id="KW-0560">Oxidoreductase</keyword>
<dbReference type="AlphaFoldDB" id="A0A4S4AU84"/>
<evidence type="ECO:0000256" key="2">
    <source>
        <dbReference type="ARBA" id="ARBA00022643"/>
    </source>
</evidence>
<dbReference type="Gene3D" id="3.20.20.70">
    <property type="entry name" value="Aldolase class I"/>
    <property type="match status" value="1"/>
</dbReference>
<sequence length="414" mass="45851">MKRVDDFRLQFGKQELVPIMIGGMGVDISTAELSLEAARLGGIGHISDAMVPTVSDRRFKTKYVKNKLQQYKFNVENPDKSVVQFDLGLLAEATALHVGRTMEAKRGPGMVFINCMEKLTMNAPRETLRVRLSAALDAGIDGITLAAGLHLGSFALIEDHPRFRDAKLGIIVSSLRALQLFLKKSARTGRLPDYVVVEGPLAGGHLGFGEDWAQFDLAAIVVEIRDWLAAEQLDIPLIPAGGIFTGSDAVNFLEAGAAAVQVATRFTVTRECGLPEDVQQEYFKASEGDIEVNHISPTGYLMRMLKGSPAIGNGIRPNCEAYGYLLDAKGHCQYIDAYNREVALHPEGAKVRVWDKTCLCTHMRNFDLWTCGHYAYRLKDTSRKDDSGRYEILTAEHVFHDYRFSTDNRIALPE</sequence>
<evidence type="ECO:0000313" key="4">
    <source>
        <dbReference type="EMBL" id="THF63324.1"/>
    </source>
</evidence>
<organism evidence="4 5">
    <name type="scientific">Pseudothauera rhizosphaerae</name>
    <dbReference type="NCBI Taxonomy" id="2565932"/>
    <lineage>
        <taxon>Bacteria</taxon>
        <taxon>Pseudomonadati</taxon>
        <taxon>Pseudomonadota</taxon>
        <taxon>Betaproteobacteria</taxon>
        <taxon>Rhodocyclales</taxon>
        <taxon>Zoogloeaceae</taxon>
        <taxon>Pseudothauera</taxon>
    </lineage>
</organism>
<dbReference type="GO" id="GO:0018580">
    <property type="term" value="F:nitronate monooxygenase activity"/>
    <property type="evidence" value="ECO:0007669"/>
    <property type="project" value="InterPro"/>
</dbReference>
<dbReference type="InterPro" id="IPR004136">
    <property type="entry name" value="NMO"/>
</dbReference>
<dbReference type="OrthoDB" id="9778912at2"/>
<keyword evidence="4" id="KW-0503">Monooxygenase</keyword>